<dbReference type="OrthoDB" id="5738806at2"/>
<dbReference type="EMBL" id="AUND01000001">
    <property type="protein sequence ID" value="KEO56347.1"/>
    <property type="molecule type" value="Genomic_DNA"/>
</dbReference>
<name>A0A074K449_9RHOB</name>
<proteinExistence type="predicted"/>
<dbReference type="eggNOG" id="ENOG5032RRF">
    <property type="taxonomic scope" value="Bacteria"/>
</dbReference>
<dbReference type="AlphaFoldDB" id="A0A074K449"/>
<evidence type="ECO:0000313" key="2">
    <source>
        <dbReference type="Proteomes" id="UP000027432"/>
    </source>
</evidence>
<evidence type="ECO:0008006" key="3">
    <source>
        <dbReference type="Google" id="ProtNLM"/>
    </source>
</evidence>
<dbReference type="Pfam" id="PF11011">
    <property type="entry name" value="DUF2849"/>
    <property type="match status" value="1"/>
</dbReference>
<dbReference type="Proteomes" id="UP000027432">
    <property type="component" value="Unassembled WGS sequence"/>
</dbReference>
<dbReference type="STRING" id="1353537.TP2_02135"/>
<sequence length="100" mass="10911">MSKKFIPGVISANDLREGHVVYMNDAGQWVLRLRDAAFLDDPVIAEMWLNIANAQTEKVVGAYLAPATLGPNGPEPAHFREAFRATGPSIELPHSNLARS</sequence>
<evidence type="ECO:0000313" key="1">
    <source>
        <dbReference type="EMBL" id="KEO56347.1"/>
    </source>
</evidence>
<keyword evidence="2" id="KW-1185">Reference proteome</keyword>
<comment type="caution">
    <text evidence="1">The sequence shown here is derived from an EMBL/GenBank/DDBJ whole genome shotgun (WGS) entry which is preliminary data.</text>
</comment>
<protein>
    <recommendedName>
        <fullName evidence="3">Sulfite reductase</fullName>
    </recommendedName>
</protein>
<dbReference type="RefSeq" id="WP_051692115.1">
    <property type="nucleotide sequence ID" value="NZ_AUND01000001.1"/>
</dbReference>
<organism evidence="1 2">
    <name type="scientific">Thioclava pacifica DSM 10166</name>
    <dbReference type="NCBI Taxonomy" id="1353537"/>
    <lineage>
        <taxon>Bacteria</taxon>
        <taxon>Pseudomonadati</taxon>
        <taxon>Pseudomonadota</taxon>
        <taxon>Alphaproteobacteria</taxon>
        <taxon>Rhodobacterales</taxon>
        <taxon>Paracoccaceae</taxon>
        <taxon>Thioclava</taxon>
    </lineage>
</organism>
<gene>
    <name evidence="1" type="ORF">TP2_02135</name>
</gene>
<accession>A0A074K449</accession>
<dbReference type="InterPro" id="IPR021270">
    <property type="entry name" value="DUF2849"/>
</dbReference>
<reference evidence="1 2" key="1">
    <citation type="submission" date="2013-07" db="EMBL/GenBank/DDBJ databases">
        <title>Thioclava pacifica DSM 10166 Genome Sequencing.</title>
        <authorList>
            <person name="Lai Q."/>
            <person name="Shao Z."/>
        </authorList>
    </citation>
    <scope>NUCLEOTIDE SEQUENCE [LARGE SCALE GENOMIC DNA]</scope>
    <source>
        <strain evidence="1 2">DSM 10166</strain>
    </source>
</reference>